<dbReference type="RefSeq" id="WP_317140294.1">
    <property type="nucleotide sequence ID" value="NZ_CP118157.1"/>
</dbReference>
<protein>
    <submittedName>
        <fullName evidence="1">Uncharacterized protein</fullName>
    </submittedName>
</protein>
<evidence type="ECO:0000313" key="2">
    <source>
        <dbReference type="Proteomes" id="UP001305498"/>
    </source>
</evidence>
<gene>
    <name evidence="1" type="ORF">N8K70_03845</name>
</gene>
<sequence length="54" mass="6259">MKMPQREAERFISDLQDHIESVTTFYVSQDELRDIIRGLRADGHVDLPDLENAS</sequence>
<accession>A0AA97FJD0</accession>
<evidence type="ECO:0000313" key="1">
    <source>
        <dbReference type="EMBL" id="WOF23823.1"/>
    </source>
</evidence>
<dbReference type="KEGG" id="mbet:N8K70_03845"/>
<reference evidence="1 2" key="1">
    <citation type="submission" date="2023-02" db="EMBL/GenBank/DDBJ databases">
        <title>Microbacterium betulae sp. nov., isolated from birch wood.</title>
        <authorList>
            <person name="Pasciak M."/>
            <person name="Pawlik K.J."/>
            <person name="Martynowski D."/>
            <person name="Laczmanski L."/>
            <person name="Ciekot J."/>
            <person name="Szponar B."/>
            <person name="Wojcik-Fatla A."/>
            <person name="Mackiewicz B."/>
            <person name="Farian E."/>
            <person name="Cholewa G."/>
            <person name="Cholewa A."/>
            <person name="Dutkiewicz J."/>
        </authorList>
    </citation>
    <scope>NUCLEOTIDE SEQUENCE [LARGE SCALE GENOMIC DNA]</scope>
    <source>
        <strain evidence="1 2">AB</strain>
    </source>
</reference>
<keyword evidence="2" id="KW-1185">Reference proteome</keyword>
<organism evidence="1 2">
    <name type="scientific">Microbacterium betulae</name>
    <dbReference type="NCBI Taxonomy" id="2981139"/>
    <lineage>
        <taxon>Bacteria</taxon>
        <taxon>Bacillati</taxon>
        <taxon>Actinomycetota</taxon>
        <taxon>Actinomycetes</taxon>
        <taxon>Micrococcales</taxon>
        <taxon>Microbacteriaceae</taxon>
        <taxon>Microbacterium</taxon>
    </lineage>
</organism>
<proteinExistence type="predicted"/>
<dbReference type="AlphaFoldDB" id="A0AA97FJD0"/>
<name>A0AA97FJD0_9MICO</name>
<dbReference type="EMBL" id="CP118157">
    <property type="protein sequence ID" value="WOF23823.1"/>
    <property type="molecule type" value="Genomic_DNA"/>
</dbReference>
<dbReference type="Proteomes" id="UP001305498">
    <property type="component" value="Chromosome"/>
</dbReference>